<dbReference type="InterPro" id="IPR007632">
    <property type="entry name" value="Anoctamin"/>
</dbReference>
<evidence type="ECO:0000313" key="8">
    <source>
        <dbReference type="EMBL" id="VEL06734.1"/>
    </source>
</evidence>
<evidence type="ECO:0000256" key="4">
    <source>
        <dbReference type="ARBA" id="ARBA00022989"/>
    </source>
</evidence>
<comment type="caution">
    <text evidence="6">Lacks conserved residue(s) required for the propagation of feature annotation.</text>
</comment>
<evidence type="ECO:0000259" key="7">
    <source>
        <dbReference type="Pfam" id="PF04547"/>
    </source>
</evidence>
<dbReference type="EMBL" id="CAAALY010000317">
    <property type="protein sequence ID" value="VEL06734.1"/>
    <property type="molecule type" value="Genomic_DNA"/>
</dbReference>
<dbReference type="GO" id="GO:0005254">
    <property type="term" value="F:chloride channel activity"/>
    <property type="evidence" value="ECO:0007669"/>
    <property type="project" value="TreeGrafter"/>
</dbReference>
<dbReference type="Pfam" id="PF04547">
    <property type="entry name" value="Anoctamin"/>
    <property type="match status" value="1"/>
</dbReference>
<protein>
    <recommendedName>
        <fullName evidence="6">Anoctamin</fullName>
    </recommendedName>
</protein>
<proteinExistence type="inferred from homology"/>
<keyword evidence="4 6" id="KW-1133">Transmembrane helix</keyword>
<evidence type="ECO:0000256" key="3">
    <source>
        <dbReference type="ARBA" id="ARBA00022692"/>
    </source>
</evidence>
<keyword evidence="5 6" id="KW-0472">Membrane</keyword>
<comment type="subcellular location">
    <subcellularLocation>
        <location evidence="1 6">Membrane</location>
        <topology evidence="1 6">Multi-pass membrane protein</topology>
    </subcellularLocation>
</comment>
<organism evidence="8 9">
    <name type="scientific">Protopolystoma xenopodis</name>
    <dbReference type="NCBI Taxonomy" id="117903"/>
    <lineage>
        <taxon>Eukaryota</taxon>
        <taxon>Metazoa</taxon>
        <taxon>Spiralia</taxon>
        <taxon>Lophotrochozoa</taxon>
        <taxon>Platyhelminthes</taxon>
        <taxon>Monogenea</taxon>
        <taxon>Polyopisthocotylea</taxon>
        <taxon>Polystomatidea</taxon>
        <taxon>Polystomatidae</taxon>
        <taxon>Protopolystoma</taxon>
    </lineage>
</organism>
<evidence type="ECO:0000256" key="1">
    <source>
        <dbReference type="ARBA" id="ARBA00004141"/>
    </source>
</evidence>
<accession>A0A448W9X8</accession>
<evidence type="ECO:0000256" key="2">
    <source>
        <dbReference type="ARBA" id="ARBA00009671"/>
    </source>
</evidence>
<gene>
    <name evidence="8" type="ORF">PXEA_LOCUS174</name>
</gene>
<dbReference type="GO" id="GO:0016020">
    <property type="term" value="C:membrane"/>
    <property type="evidence" value="ECO:0007669"/>
    <property type="project" value="UniProtKB-SubCell"/>
</dbReference>
<reference evidence="8" key="1">
    <citation type="submission" date="2018-11" db="EMBL/GenBank/DDBJ databases">
        <authorList>
            <consortium name="Pathogen Informatics"/>
        </authorList>
    </citation>
    <scope>NUCLEOTIDE SEQUENCE</scope>
</reference>
<comment type="caution">
    <text evidence="8">The sequence shown here is derived from an EMBL/GenBank/DDBJ whole genome shotgun (WGS) entry which is preliminary data.</text>
</comment>
<dbReference type="OrthoDB" id="296386at2759"/>
<evidence type="ECO:0000313" key="9">
    <source>
        <dbReference type="Proteomes" id="UP000784294"/>
    </source>
</evidence>
<feature type="transmembrane region" description="Helical" evidence="6">
    <location>
        <begin position="79"/>
        <end position="100"/>
    </location>
</feature>
<feature type="domain" description="Anoctamin transmembrane" evidence="7">
    <location>
        <begin position="77"/>
        <end position="205"/>
    </location>
</feature>
<keyword evidence="3 6" id="KW-0812">Transmembrane</keyword>
<evidence type="ECO:0000256" key="5">
    <source>
        <dbReference type="ARBA" id="ARBA00023136"/>
    </source>
</evidence>
<name>A0A448W9X8_9PLAT</name>
<evidence type="ECO:0000256" key="6">
    <source>
        <dbReference type="RuleBase" id="RU280814"/>
    </source>
</evidence>
<dbReference type="Proteomes" id="UP000784294">
    <property type="component" value="Unassembled WGS sequence"/>
</dbReference>
<dbReference type="PANTHER" id="PTHR12308:SF73">
    <property type="entry name" value="ANOCTAMIN"/>
    <property type="match status" value="1"/>
</dbReference>
<sequence>MARLTDDVDYDAGETCENVPRPPSYSGNDDAYNGLRTSSRIQFCLQTSHGYISYGPLRLEMLAWCSSPDGPFYPHHSGFWPYVPGILHSICIFIMNQILFRRIAEILTEYENHKTQYEHDQSLIFKRFLFEAVDAYGCLAYLAFWEGNWLALQSLLLSMFTTDAVRRVTLECLLPWIIYRLRVFFAALRLARRKKTDEADDNSDEITERTSSWKPGCFRGLKFGSVGSSFLCYIPFSSFFCMMGKCRDISKYTI</sequence>
<dbReference type="PANTHER" id="PTHR12308">
    <property type="entry name" value="ANOCTAMIN"/>
    <property type="match status" value="1"/>
</dbReference>
<keyword evidence="9" id="KW-1185">Reference proteome</keyword>
<dbReference type="InterPro" id="IPR049452">
    <property type="entry name" value="Anoctamin_TM"/>
</dbReference>
<comment type="similarity">
    <text evidence="2 6">Belongs to the anoctamin family.</text>
</comment>
<dbReference type="AlphaFoldDB" id="A0A448W9X8"/>